<dbReference type="KEGG" id="age:AA314_01148"/>
<keyword evidence="2" id="KW-0677">Repeat</keyword>
<dbReference type="AlphaFoldDB" id="A0AAC8TB38"/>
<name>A0AAC8TB38_9BACT</name>
<feature type="domain" description="HYR" evidence="6">
    <location>
        <begin position="463"/>
        <end position="541"/>
    </location>
</feature>
<dbReference type="Proteomes" id="UP000035579">
    <property type="component" value="Chromosome"/>
</dbReference>
<feature type="region of interest" description="Disordered" evidence="4">
    <location>
        <begin position="43"/>
        <end position="70"/>
    </location>
</feature>
<dbReference type="InterPro" id="IPR003410">
    <property type="entry name" value="HYR_dom"/>
</dbReference>
<keyword evidence="3" id="KW-1015">Disulfide bond</keyword>
<evidence type="ECO:0000256" key="3">
    <source>
        <dbReference type="ARBA" id="ARBA00023157"/>
    </source>
</evidence>
<dbReference type="InterPro" id="IPR011936">
    <property type="entry name" value="Myxo_disulph_rpt"/>
</dbReference>
<evidence type="ECO:0000256" key="1">
    <source>
        <dbReference type="ARBA" id="ARBA00022729"/>
    </source>
</evidence>
<dbReference type="PROSITE" id="PS50825">
    <property type="entry name" value="HYR"/>
    <property type="match status" value="1"/>
</dbReference>
<dbReference type="InterPro" id="IPR013783">
    <property type="entry name" value="Ig-like_fold"/>
</dbReference>
<keyword evidence="5" id="KW-0472">Membrane</keyword>
<evidence type="ECO:0000313" key="8">
    <source>
        <dbReference type="EMBL" id="REG27937.1"/>
    </source>
</evidence>
<dbReference type="PANTHER" id="PTHR24273">
    <property type="entry name" value="FI04643P-RELATED"/>
    <property type="match status" value="1"/>
</dbReference>
<keyword evidence="10" id="KW-1185">Reference proteome</keyword>
<protein>
    <submittedName>
        <fullName evidence="8">Cysteine-rich repeat protein</fullName>
    </submittedName>
    <submittedName>
        <fullName evidence="7">Fibro-slime domain protein</fullName>
    </submittedName>
</protein>
<dbReference type="Proteomes" id="UP000256345">
    <property type="component" value="Unassembled WGS sequence"/>
</dbReference>
<keyword evidence="5" id="KW-1133">Transmembrane helix</keyword>
<sequence length="763" mass="78352">MHDTCPPARSPGLFGGFGLPLLTLVGLVSGCGVYTVEWDSDSLSESAPPVVETPRTPPGIPTSAEPPPGVPTGARGGFVIVMGDDADDLWHCEGSRCGGLYPSLFSAALSKSRSGGKGILAIGVNGGQALATFNSWNSPTHGGPNARVTHALTAGDIARVDFNRFALVYLPSSERHTLGGLTDSQISALNARQPDLARFVNERGGSLIALTQAEVPGGWGFLPMPLQTHDIPFDVAEPTPALREFSPSLTAFELSHKSFHNVFTGPSGFSGLRVLAYNDEAYNPYTGAPVMLGGSSVILTAEDCADGRDNDGDDAVDGQDTDCHVCGNGTVDPGEACDDGNVKDGDGCGATCRPEQRCGNGRVDPGEACDDGNQASGDGCGATCQKENRAPEATCHDVSVCTGAGVCVAHVPAGVATATDLDGDAVSWDLHPLGPYAPGTHGVRVTASDGQAQDSCWSQVTVRDCEAPALVCPADFRVECSGQGQAVVSPPPATATDNCGTASVTQPVARALPLGSHTLEYSAVDASGNTATCAPRVTVVDTLSPSLVCPERIVAECTGRNSAYVTPGVATAVDACTPAQVSGPGADWYPLGANVVRYSARDASGNESSCTSTIQVVDQTPPVVTLSPPAPLWPVDQQYRTLRLEDCIVVHDQCSGGLTQTGASASISCVSSDEPSGGTEPEVVFVDATTVKVRADRAASGNGRVYSLHFEVRDTAGNLTRGICPVGVPLERGGAPVVDSGEAWRSCRGAGEGLAWKPIPVAG</sequence>
<proteinExistence type="predicted"/>
<keyword evidence="1" id="KW-0732">Signal</keyword>
<reference evidence="7 9" key="1">
    <citation type="submission" date="2015-05" db="EMBL/GenBank/DDBJ databases">
        <title>Genome assembly of Archangium gephyra DSM 2261.</title>
        <authorList>
            <person name="Sharma G."/>
            <person name="Subramanian S."/>
        </authorList>
    </citation>
    <scope>NUCLEOTIDE SEQUENCE [LARGE SCALE GENOMIC DNA]</scope>
    <source>
        <strain evidence="7 9">DSM 2261</strain>
    </source>
</reference>
<evidence type="ECO:0000259" key="6">
    <source>
        <dbReference type="PROSITE" id="PS50825"/>
    </source>
</evidence>
<evidence type="ECO:0000256" key="2">
    <source>
        <dbReference type="ARBA" id="ARBA00022737"/>
    </source>
</evidence>
<dbReference type="Pfam" id="PF02494">
    <property type="entry name" value="HYR"/>
    <property type="match status" value="2"/>
</dbReference>
<keyword evidence="5" id="KW-0812">Transmembrane</keyword>
<evidence type="ECO:0000313" key="10">
    <source>
        <dbReference type="Proteomes" id="UP000256345"/>
    </source>
</evidence>
<dbReference type="RefSeq" id="WP_047854604.1">
    <property type="nucleotide sequence ID" value="NZ_CP011509.1"/>
</dbReference>
<organism evidence="7 9">
    <name type="scientific">Archangium gephyra</name>
    <dbReference type="NCBI Taxonomy" id="48"/>
    <lineage>
        <taxon>Bacteria</taxon>
        <taxon>Pseudomonadati</taxon>
        <taxon>Myxococcota</taxon>
        <taxon>Myxococcia</taxon>
        <taxon>Myxococcales</taxon>
        <taxon>Cystobacterineae</taxon>
        <taxon>Archangiaceae</taxon>
        <taxon>Archangium</taxon>
    </lineage>
</organism>
<gene>
    <name evidence="7" type="ORF">AA314_01148</name>
    <name evidence="8" type="ORF">ATI61_109279</name>
</gene>
<feature type="compositionally biased region" description="Pro residues" evidence="4">
    <location>
        <begin position="55"/>
        <end position="70"/>
    </location>
</feature>
<dbReference type="EMBL" id="CP011509">
    <property type="protein sequence ID" value="AKI99521.1"/>
    <property type="molecule type" value="Genomic_DNA"/>
</dbReference>
<feature type="transmembrane region" description="Helical" evidence="5">
    <location>
        <begin position="12"/>
        <end position="36"/>
    </location>
</feature>
<evidence type="ECO:0000256" key="5">
    <source>
        <dbReference type="SAM" id="Phobius"/>
    </source>
</evidence>
<evidence type="ECO:0000313" key="7">
    <source>
        <dbReference type="EMBL" id="AKI99521.1"/>
    </source>
</evidence>
<reference evidence="8 10" key="2">
    <citation type="submission" date="2018-08" db="EMBL/GenBank/DDBJ databases">
        <title>Genomic Encyclopedia of Archaeal and Bacterial Type Strains, Phase II (KMG-II): from individual species to whole genera.</title>
        <authorList>
            <person name="Goeker M."/>
        </authorList>
    </citation>
    <scope>NUCLEOTIDE SEQUENCE [LARGE SCALE GENOMIC DNA]</scope>
    <source>
        <strain evidence="8 10">DSM 2261</strain>
    </source>
</reference>
<dbReference type="EMBL" id="QUMU01000009">
    <property type="protein sequence ID" value="REG27937.1"/>
    <property type="molecule type" value="Genomic_DNA"/>
</dbReference>
<accession>A0AAC8TB38</accession>
<evidence type="ECO:0000313" key="9">
    <source>
        <dbReference type="Proteomes" id="UP000035579"/>
    </source>
</evidence>
<dbReference type="NCBIfam" id="TIGR02232">
    <property type="entry name" value="myxo_disulf_rpt"/>
    <property type="match status" value="2"/>
</dbReference>
<dbReference type="PANTHER" id="PTHR24273:SF32">
    <property type="entry name" value="HYALIN"/>
    <property type="match status" value="1"/>
</dbReference>
<evidence type="ECO:0000256" key="4">
    <source>
        <dbReference type="SAM" id="MobiDB-lite"/>
    </source>
</evidence>
<dbReference type="Gene3D" id="2.60.40.10">
    <property type="entry name" value="Immunoglobulins"/>
    <property type="match status" value="1"/>
</dbReference>